<organism evidence="20 21">
    <name type="scientific">Senna tora</name>
    <dbReference type="NCBI Taxonomy" id="362788"/>
    <lineage>
        <taxon>Eukaryota</taxon>
        <taxon>Viridiplantae</taxon>
        <taxon>Streptophyta</taxon>
        <taxon>Embryophyta</taxon>
        <taxon>Tracheophyta</taxon>
        <taxon>Spermatophyta</taxon>
        <taxon>Magnoliopsida</taxon>
        <taxon>eudicotyledons</taxon>
        <taxon>Gunneridae</taxon>
        <taxon>Pentapetalae</taxon>
        <taxon>rosids</taxon>
        <taxon>fabids</taxon>
        <taxon>Fabales</taxon>
        <taxon>Fabaceae</taxon>
        <taxon>Caesalpinioideae</taxon>
        <taxon>Cassia clade</taxon>
        <taxon>Senna</taxon>
    </lineage>
</organism>
<dbReference type="Proteomes" id="UP000634136">
    <property type="component" value="Unassembled WGS sequence"/>
</dbReference>
<dbReference type="InterPro" id="IPR026960">
    <property type="entry name" value="RVT-Znf"/>
</dbReference>
<feature type="coiled-coil region" evidence="15">
    <location>
        <begin position="1267"/>
        <end position="1305"/>
    </location>
</feature>
<sequence length="2466" mass="271903">MVMASISKSPPRVHPPRTNPISFHLSPVILSLRFFRNASLLHPRLFALKTGADDDKLLKKPAISSAQDVSGISDEDKDNDGNGDYEVDSEEERWVDWEDQILEDTVPLVALVRMILHSGKYESGDRLSPELEKTILEKLLPFHPNYEKKIGCGVDYITTVSFLDISDGAGVNIEVIIVFCLLSPFISEPFSFFLAAYHFSYCWIVCLTHLENRQSLSPYFARTDKKSINSISHSLDIFLSCSGLTINNYKSGIWFSPNTTDAAINEALTKLQFPRTQNLGSYLGIPLGMKGRICDFKPILEKIKGRLDSWNTRFLSPAGKITLLNSVISPMAGFYMQCVPFPFRVCNQLDKLQRDFFWTTTAGKSKIHTVCWENICKPKPLGGLGIFKSRERNLTFLAKLSWQVTQALNLPWAKLLHHYLQDSSRSRSLLGKGLIRSHKLLSEGLIHIVYSGEDTKFWTDNWTSLGPLRNLIQGPLNIYDINLSVKDLSIDLGKWHWDRIPFVLPQLIIDRINATPILKNSTSKDIKAWRFNPSGQFDLKLAYIYALNLMPQYGVSPTHSPIKWVWRTSCHSRLKFFLWSCVSNALPCRSILNRRGINVPPHCPTCGHHEETISHIFMECPNSKLIWQHLNTTPTTTDFLPWLKQNALCDSSSSLNTPLGTNFIYCLWHIWLSRNQLIFKNQNWPPNMILRKGLAAAAEFFHLNPQHSSLLNSNNIQIKWHPPIANWWKLNTDGACSGNPGPFAIGGIIRDHNGSFISGYSSYIGFGTALKAELWAISVGLRIALSLNCNFIHVESDSLLAVKFLKDNNIPDTHHLHNLLLSCRSSLQEFTEFSISHVYREGNQCADSLAKQALLNKTLMTTFDNTPVHIRLPFLADLHGVHFIKSVSSSIFLHQIGSKMNFGNDPGGDNIGGGRPPGNFSLARQPSVYSLTFDEFVNTMGSSGKDFGSMNMDELLKNIWSAEEVQTMASVSGNQQGGSATGGHLQKQGSLTLPRTLSQKTVDEVWKDISKDNSAGKDAPNIPQRQQTLGEMTLEEFLVRAGVVREDAQAQAQLMGKPNGRVFTDFSRTGNNSGLGMGFQQMNKAAGLMGNRIPGNNEQISLQTRTNLPLNVNGVRSNQQVQQLPNSQSPQQQIFPKHPAMPYATQIPLTSNSHAQLGNQGIRGGIVGLGDQGLNGNLVHSSALQGGGMGMVGLGPGAVHVATGSPANQMSSDEIGKHNGDNSSVSPVPYVFNGSLRGRKSGGAVEKVIERRQRRMIKNRESAARSRARKQAYTMELEAEVAKLKEENEELRRKQEEIKEMQKNQVMEMMNLQQGVKKRCLRRTQTGPCGSAVQDREKMPVATLKLTSTPKLNYSGLLGVKSMFFQEIIFLRSLPLKDLVRNLPLTDAISSGSGSICAGSSRSLSASSKKLDPFEEGLTSPTTDMLGSNDGSSPSSLIPSSSSFAIPDFSTTSTSVAPRFAEATRPVSSRGDTSGRKSMPASVLMSLMTGKSLSIFQTSYDLQINGFSKCLFLSQQLRGDLRGISSYLRLSPKDSSFVVPVSREVCKALCADTKSQFNVRIFCFEVFASLYRFKIVTFLIHKVVKLQVFRTVIPPTCVAPRTARIAHLLLPPELAPPLSHRLPFFSAPAMDNHNPTLSSLFSLTRYASPDQRCRIVSHSTTVAATSCLVLATKSSLMSAVTLASIEPPWSPTGGAARIGGGRIQANIGECVCEGGCTCCVTVEVVVVVGAIAGDRVVVGFAFILDCFSASTRLSATRRLVVVGPGILGLVLEELVWSPDDMASAGRDDGVQVSSSAERSIPAEADDDNVLHLVPTAEGKQMSALGLPLSFHTNKERNGLSKGKKKGTRSMLLQNYHNSIDKTLSRVSEDEVLSPANFPDNTSNILSSISMLGESESCHCDVAAGLNISQCASGEDDNSEICTEVAYGVTREQNYNKNEDVTDGAENGELLTSTIFLSDDLKIASSSPTRASTGGGSNLTGAGVNHYGIEKGEQLVDNECLEVSSIVSKVTEHETICNSDGAATWQPRTHESDSFPMSSEGIGYEKTTEPNDCAELGEWMAYWDTFYMRNYFYNIRTHVSTWNPPPGMEHLAIGGCTEMDDGVAVTATEEHGSQNKTNPLEETSIKEKLAGQPHDECAAEIEFTADNVVSDISVQSEGRSLDHSYEFIERSSCNDGVSFCSISDNKEHNIGSQERCIKETSEGNDVYLDVTVAVANGSHTKPDPSLKIQEMKVKRNRRQRRLYNETKGLQFQEMNEECSATIGKYWCQRYSLFSRFDHGIKMDEEGWFSVTPEAIARHHALQCASGIIVDCFTGVGGNAIQFAQWCRHVIAIDIDPRKIDYARHNAAIYGVDDQIDFIVGDFFHLAPNLKADTVFLSPPWGGPDYAKVVTYDMKTMLKPQDGYFLFNVAKEIASRVVMFLPRNTNLNQLAELSLSACPPWSLEVEKVFLNGKLKAITAYFSDTAVGF</sequence>
<dbReference type="EMBL" id="JAAIUW010000005">
    <property type="protein sequence ID" value="KAF7830619.1"/>
    <property type="molecule type" value="Genomic_DNA"/>
</dbReference>
<evidence type="ECO:0000256" key="16">
    <source>
        <dbReference type="SAM" id="MobiDB-lite"/>
    </source>
</evidence>
<dbReference type="PANTHER" id="PTHR14741">
    <property type="entry name" value="S-ADENOSYLMETHIONINE-DEPENDENT METHYLTRANSFERASE RELATED"/>
    <property type="match status" value="1"/>
</dbReference>
<dbReference type="Gene3D" id="3.30.420.10">
    <property type="entry name" value="Ribonuclease H-like superfamily/Ribonuclease H"/>
    <property type="match status" value="1"/>
</dbReference>
<evidence type="ECO:0000256" key="10">
    <source>
        <dbReference type="ARBA" id="ARBA00048740"/>
    </source>
</evidence>
<feature type="domain" description="WW" evidence="17">
    <location>
        <begin position="2058"/>
        <end position="2086"/>
    </location>
</feature>
<dbReference type="GO" id="GO:0009738">
    <property type="term" value="P:abscisic acid-activated signaling pathway"/>
    <property type="evidence" value="ECO:0007669"/>
    <property type="project" value="UniProtKB-KW"/>
</dbReference>
<dbReference type="GO" id="GO:0071164">
    <property type="term" value="F:RNA cap trimethylguanosine synthase activity"/>
    <property type="evidence" value="ECO:0007669"/>
    <property type="project" value="TreeGrafter"/>
</dbReference>
<keyword evidence="7" id="KW-0539">Nucleus</keyword>
<dbReference type="InterPro" id="IPR002156">
    <property type="entry name" value="RNaseH_domain"/>
</dbReference>
<feature type="region of interest" description="Disordered" evidence="16">
    <location>
        <begin position="1408"/>
        <end position="1438"/>
    </location>
</feature>
<gene>
    <name evidence="20" type="ORF">G2W53_012952</name>
</gene>
<evidence type="ECO:0000256" key="1">
    <source>
        <dbReference type="ARBA" id="ARBA00004123"/>
    </source>
</evidence>
<dbReference type="GO" id="GO:0003700">
    <property type="term" value="F:DNA-binding transcription factor activity"/>
    <property type="evidence" value="ECO:0007669"/>
    <property type="project" value="InterPro"/>
</dbReference>
<evidence type="ECO:0000256" key="8">
    <source>
        <dbReference type="ARBA" id="ARBA00025783"/>
    </source>
</evidence>
<comment type="subcellular location">
    <subcellularLocation>
        <location evidence="1">Nucleus</location>
    </subcellularLocation>
</comment>
<dbReference type="GO" id="GO:0005634">
    <property type="term" value="C:nucleus"/>
    <property type="evidence" value="ECO:0007669"/>
    <property type="project" value="UniProtKB-SubCell"/>
</dbReference>
<dbReference type="SUPFAM" id="SSF53335">
    <property type="entry name" value="S-adenosyl-L-methionine-dependent methyltransferases"/>
    <property type="match status" value="1"/>
</dbReference>
<proteinExistence type="inferred from homology"/>
<keyword evidence="21" id="KW-1185">Reference proteome</keyword>
<evidence type="ECO:0000259" key="18">
    <source>
        <dbReference type="PROSITE" id="PS50217"/>
    </source>
</evidence>
<evidence type="ECO:0000256" key="11">
    <source>
        <dbReference type="ARBA" id="ARBA00048763"/>
    </source>
</evidence>
<keyword evidence="6" id="KW-0804">Transcription</keyword>
<dbReference type="GO" id="GO:0004523">
    <property type="term" value="F:RNA-DNA hybrid ribonuclease activity"/>
    <property type="evidence" value="ECO:0007669"/>
    <property type="project" value="InterPro"/>
</dbReference>
<dbReference type="GO" id="GO:0003677">
    <property type="term" value="F:DNA binding"/>
    <property type="evidence" value="ECO:0007669"/>
    <property type="project" value="UniProtKB-KW"/>
</dbReference>
<dbReference type="PROSITE" id="PS50217">
    <property type="entry name" value="BZIP"/>
    <property type="match status" value="1"/>
</dbReference>
<dbReference type="FunFam" id="1.20.5.170:FF:000048">
    <property type="entry name" value="ABSCISIC ACID-INSENSITIVE 5-like protein 5"/>
    <property type="match status" value="1"/>
</dbReference>
<keyword evidence="4" id="KW-0805">Transcription regulation</keyword>
<dbReference type="InterPro" id="IPR019012">
    <property type="entry name" value="RNA_cap_Gua-N2-MeTrfase"/>
</dbReference>
<dbReference type="PROSITE" id="PS00036">
    <property type="entry name" value="BZIP_BASIC"/>
    <property type="match status" value="1"/>
</dbReference>
<dbReference type="OrthoDB" id="194443at2759"/>
<dbReference type="Gene3D" id="3.10.450.40">
    <property type="match status" value="1"/>
</dbReference>
<protein>
    <recommendedName>
        <fullName evidence="2">Trimethylguanosine synthase</fullName>
    </recommendedName>
    <alternativeName>
        <fullName evidence="13">Cap-specific guanine-N(2) methyltransferase</fullName>
    </alternativeName>
</protein>
<feature type="compositionally biased region" description="Acidic residues" evidence="16">
    <location>
        <begin position="73"/>
        <end position="89"/>
    </location>
</feature>
<dbReference type="SMART" id="SM00338">
    <property type="entry name" value="BRLZ"/>
    <property type="match status" value="1"/>
</dbReference>
<evidence type="ECO:0000256" key="13">
    <source>
        <dbReference type="ARBA" id="ARBA00049790"/>
    </source>
</evidence>
<evidence type="ECO:0000256" key="15">
    <source>
        <dbReference type="SAM" id="Coils"/>
    </source>
</evidence>
<comment type="catalytic activity">
    <reaction evidence="10">
        <text>a 5'-end (N(7)-methyl 5'-triphosphoguanosine)-ribonucleoside in snoRNA + S-adenosyl-L-methionine = a 5'-end (N(2),N(7)-dimethyl 5'-triphosphoguanosine)-ribonucleoside in snoRNA + S-adenosyl-L-homocysteine + H(+)</text>
        <dbReference type="Rhea" id="RHEA:78475"/>
        <dbReference type="Rhea" id="RHEA-COMP:19086"/>
        <dbReference type="Rhea" id="RHEA-COMP:19088"/>
        <dbReference type="ChEBI" id="CHEBI:15378"/>
        <dbReference type="ChEBI" id="CHEBI:57856"/>
        <dbReference type="ChEBI" id="CHEBI:59789"/>
        <dbReference type="ChEBI" id="CHEBI:156461"/>
        <dbReference type="ChEBI" id="CHEBI:172880"/>
    </reaction>
    <physiologicalReaction direction="left-to-right" evidence="10">
        <dbReference type="Rhea" id="RHEA:78476"/>
    </physiologicalReaction>
</comment>
<dbReference type="InterPro" id="IPR012337">
    <property type="entry name" value="RNaseH-like_sf"/>
</dbReference>
<dbReference type="InterPro" id="IPR044730">
    <property type="entry name" value="RNase_H-like_dom_plant"/>
</dbReference>
<evidence type="ECO:0000256" key="2">
    <source>
        <dbReference type="ARBA" id="ARBA00018517"/>
    </source>
</evidence>
<accession>A0A834TYZ6</accession>
<evidence type="ECO:0000256" key="14">
    <source>
        <dbReference type="ARBA" id="ARBA00061369"/>
    </source>
</evidence>
<dbReference type="InterPro" id="IPR001202">
    <property type="entry name" value="WW_dom"/>
</dbReference>
<dbReference type="InterPro" id="IPR029063">
    <property type="entry name" value="SAM-dependent_MTases_sf"/>
</dbReference>
<evidence type="ECO:0000313" key="21">
    <source>
        <dbReference type="Proteomes" id="UP000634136"/>
    </source>
</evidence>
<comment type="catalytic activity">
    <reaction evidence="9">
        <text>a 5'-end (N(2),N(7)-dimethyl 5'-triphosphoguanosine)-ribonucleoside in snoRNA + S-adenosyl-L-methionine = a 5'-end (N(2),N(2),N(7)-trimethyl 5'-triphosphoguanosine)-ribonucleoside in snoRNA + S-adenosyl-L-homocysteine + H(+)</text>
        <dbReference type="Rhea" id="RHEA:78507"/>
        <dbReference type="Rhea" id="RHEA-COMP:19088"/>
        <dbReference type="Rhea" id="RHEA-COMP:19090"/>
        <dbReference type="ChEBI" id="CHEBI:15378"/>
        <dbReference type="ChEBI" id="CHEBI:57856"/>
        <dbReference type="ChEBI" id="CHEBI:59789"/>
        <dbReference type="ChEBI" id="CHEBI:167623"/>
        <dbReference type="ChEBI" id="CHEBI:172880"/>
    </reaction>
    <physiologicalReaction direction="left-to-right" evidence="9">
        <dbReference type="Rhea" id="RHEA:78508"/>
    </physiologicalReaction>
</comment>
<dbReference type="CDD" id="cd06222">
    <property type="entry name" value="RNase_H_like"/>
    <property type="match status" value="1"/>
</dbReference>
<evidence type="ECO:0000256" key="5">
    <source>
        <dbReference type="ARBA" id="ARBA00023125"/>
    </source>
</evidence>
<evidence type="ECO:0000256" key="9">
    <source>
        <dbReference type="ARBA" id="ARBA00047418"/>
    </source>
</evidence>
<dbReference type="PANTHER" id="PTHR14741:SF32">
    <property type="entry name" value="TRIMETHYLGUANOSINE SYNTHASE"/>
    <property type="match status" value="1"/>
</dbReference>
<dbReference type="FunFam" id="3.40.50.150:FF:000305">
    <property type="entry name" value="S-adenosyl-L-methionine-dependent methyltransferase superfamily protein"/>
    <property type="match status" value="1"/>
</dbReference>
<evidence type="ECO:0000259" key="19">
    <source>
        <dbReference type="PROSITE" id="PS50879"/>
    </source>
</evidence>
<evidence type="ECO:0000256" key="3">
    <source>
        <dbReference type="ARBA" id="ARBA00022682"/>
    </source>
</evidence>
<comment type="catalytic activity">
    <reaction evidence="11">
        <text>a 5'-end (N(2),N(7)-dimethyl 5'-triphosphoguanosine)-ribonucleoside in snRNA + S-adenosyl-L-methionine = a 5'-end (N(2),N(2),N(7)-trimethyl 5'-triphosphoguanosine)-ribonucleoside in snRNA + S-adenosyl-L-homocysteine + H(+)</text>
        <dbReference type="Rhea" id="RHEA:78479"/>
        <dbReference type="Rhea" id="RHEA-COMP:19087"/>
        <dbReference type="Rhea" id="RHEA-COMP:19089"/>
        <dbReference type="ChEBI" id="CHEBI:15378"/>
        <dbReference type="ChEBI" id="CHEBI:57856"/>
        <dbReference type="ChEBI" id="CHEBI:59789"/>
        <dbReference type="ChEBI" id="CHEBI:167623"/>
        <dbReference type="ChEBI" id="CHEBI:172880"/>
    </reaction>
    <physiologicalReaction direction="left-to-right" evidence="11">
        <dbReference type="Rhea" id="RHEA:78480"/>
    </physiologicalReaction>
</comment>
<evidence type="ECO:0000256" key="12">
    <source>
        <dbReference type="ARBA" id="ARBA00049075"/>
    </source>
</evidence>
<dbReference type="Gene3D" id="1.20.5.170">
    <property type="match status" value="1"/>
</dbReference>
<dbReference type="Pfam" id="PF13456">
    <property type="entry name" value="RVT_3"/>
    <property type="match status" value="1"/>
</dbReference>
<feature type="region of interest" description="Disordered" evidence="16">
    <location>
        <begin position="68"/>
        <end position="89"/>
    </location>
</feature>
<evidence type="ECO:0000256" key="6">
    <source>
        <dbReference type="ARBA" id="ARBA00023163"/>
    </source>
</evidence>
<comment type="caution">
    <text evidence="20">The sequence shown here is derived from an EMBL/GenBank/DDBJ whole genome shotgun (WGS) entry which is preliminary data.</text>
</comment>
<reference evidence="20" key="1">
    <citation type="submission" date="2020-09" db="EMBL/GenBank/DDBJ databases">
        <title>Genome-Enabled Discovery of Anthraquinone Biosynthesis in Senna tora.</title>
        <authorList>
            <person name="Kang S.-H."/>
            <person name="Pandey R.P."/>
            <person name="Lee C.-M."/>
            <person name="Sim J.-S."/>
            <person name="Jeong J.-T."/>
            <person name="Choi B.-S."/>
            <person name="Jung M."/>
            <person name="Ginzburg D."/>
            <person name="Zhao K."/>
            <person name="Won S.Y."/>
            <person name="Oh T.-J."/>
            <person name="Yu Y."/>
            <person name="Kim N.-H."/>
            <person name="Lee O.R."/>
            <person name="Lee T.-H."/>
            <person name="Bashyal P."/>
            <person name="Kim T.-S."/>
            <person name="Lee W.-H."/>
            <person name="Kawkins C."/>
            <person name="Kim C.-K."/>
            <person name="Kim J.S."/>
            <person name="Ahn B.O."/>
            <person name="Rhee S.Y."/>
            <person name="Sohng J.K."/>
        </authorList>
    </citation>
    <scope>NUCLEOTIDE SEQUENCE</scope>
    <source>
        <tissue evidence="20">Leaf</tissue>
    </source>
</reference>
<dbReference type="PROSITE" id="PS50020">
    <property type="entry name" value="WW_DOMAIN_2"/>
    <property type="match status" value="1"/>
</dbReference>
<keyword evidence="5" id="KW-0238">DNA-binding</keyword>
<dbReference type="Gene3D" id="3.40.50.150">
    <property type="entry name" value="Vaccinia Virus protein VP39"/>
    <property type="match status" value="1"/>
</dbReference>
<evidence type="ECO:0000256" key="4">
    <source>
        <dbReference type="ARBA" id="ARBA00023015"/>
    </source>
</evidence>
<comment type="similarity">
    <text evidence="8">Belongs to the methyltransferase superfamily. Trimethylguanosine synthase family.</text>
</comment>
<dbReference type="CDD" id="cd02440">
    <property type="entry name" value="AdoMet_MTases"/>
    <property type="match status" value="1"/>
</dbReference>
<dbReference type="Pfam" id="PF00170">
    <property type="entry name" value="bZIP_1"/>
    <property type="match status" value="1"/>
</dbReference>
<dbReference type="Pfam" id="PF13966">
    <property type="entry name" value="zf-RVT"/>
    <property type="match status" value="1"/>
</dbReference>
<dbReference type="SUPFAM" id="SSF57959">
    <property type="entry name" value="Leucine zipper domain"/>
    <property type="match status" value="1"/>
</dbReference>
<feature type="domain" description="BZIP" evidence="18">
    <location>
        <begin position="1249"/>
        <end position="1300"/>
    </location>
</feature>
<dbReference type="Pfam" id="PF11523">
    <property type="entry name" value="DUF3223"/>
    <property type="match status" value="1"/>
</dbReference>
<dbReference type="SUPFAM" id="SSF53098">
    <property type="entry name" value="Ribonuclease H-like"/>
    <property type="match status" value="1"/>
</dbReference>
<dbReference type="InterPro" id="IPR004827">
    <property type="entry name" value="bZIP"/>
</dbReference>
<name>A0A834TYZ6_9FABA</name>
<feature type="compositionally biased region" description="Polar residues" evidence="16">
    <location>
        <begin position="1419"/>
        <end position="1431"/>
    </location>
</feature>
<feature type="region of interest" description="Disordered" evidence="16">
    <location>
        <begin position="2021"/>
        <end position="2045"/>
    </location>
</feature>
<comment type="similarity">
    <text evidence="14">Belongs to the bZIP family. ABI5 subfamily.</text>
</comment>
<dbReference type="InterPro" id="IPR036397">
    <property type="entry name" value="RNaseH_sf"/>
</dbReference>
<dbReference type="PROSITE" id="PS50879">
    <property type="entry name" value="RNASE_H_1"/>
    <property type="match status" value="1"/>
</dbReference>
<keyword evidence="15" id="KW-0175">Coiled coil</keyword>
<dbReference type="Pfam" id="PF09445">
    <property type="entry name" value="Methyltransf_15"/>
    <property type="match status" value="1"/>
</dbReference>
<comment type="catalytic activity">
    <reaction evidence="12">
        <text>a 5'-end (N(7)-methyl 5'-triphosphoguanosine)-ribonucleoside in snRNA + S-adenosyl-L-methionine = a 5'-end (N(2),N(7)-dimethyl 5'-triphosphoguanosine)-ribonucleoside in snRNA + S-adenosyl-L-homocysteine + H(+)</text>
        <dbReference type="Rhea" id="RHEA:78471"/>
        <dbReference type="Rhea" id="RHEA-COMP:19085"/>
        <dbReference type="Rhea" id="RHEA-COMP:19087"/>
        <dbReference type="ChEBI" id="CHEBI:15378"/>
        <dbReference type="ChEBI" id="CHEBI:57856"/>
        <dbReference type="ChEBI" id="CHEBI:59789"/>
        <dbReference type="ChEBI" id="CHEBI:156461"/>
        <dbReference type="ChEBI" id="CHEBI:172880"/>
    </reaction>
    <physiologicalReaction direction="left-to-right" evidence="12">
        <dbReference type="Rhea" id="RHEA:78472"/>
    </physiologicalReaction>
</comment>
<evidence type="ECO:0000256" key="7">
    <source>
        <dbReference type="ARBA" id="ARBA00023242"/>
    </source>
</evidence>
<evidence type="ECO:0000259" key="17">
    <source>
        <dbReference type="PROSITE" id="PS50020"/>
    </source>
</evidence>
<dbReference type="PROSITE" id="PS01159">
    <property type="entry name" value="WW_DOMAIN_1"/>
    <property type="match status" value="1"/>
</dbReference>
<keyword evidence="3" id="KW-0938">Abscisic acid signaling pathway</keyword>
<evidence type="ECO:0000313" key="20">
    <source>
        <dbReference type="EMBL" id="KAF7830619.1"/>
    </source>
</evidence>
<feature type="domain" description="RNase H type-1" evidence="19">
    <location>
        <begin position="724"/>
        <end position="855"/>
    </location>
</feature>
<dbReference type="CDD" id="cd14707">
    <property type="entry name" value="bZIP_plant_BZIP46"/>
    <property type="match status" value="1"/>
</dbReference>
<dbReference type="InterPro" id="IPR046347">
    <property type="entry name" value="bZIP_sf"/>
</dbReference>